<keyword evidence="4" id="KW-0067">ATP-binding</keyword>
<dbReference type="InterPro" id="IPR050615">
    <property type="entry name" value="ATP-dep_DNA_Helicase"/>
</dbReference>
<evidence type="ECO:0000259" key="5">
    <source>
        <dbReference type="PROSITE" id="PS51192"/>
    </source>
</evidence>
<dbReference type="PANTHER" id="PTHR11274:SF0">
    <property type="entry name" value="GENERAL TRANSCRIPTION AND DNA REPAIR FACTOR IIH HELICASE SUBUNIT XPB"/>
    <property type="match status" value="1"/>
</dbReference>
<dbReference type="PROSITE" id="PS51194">
    <property type="entry name" value="HELICASE_CTER"/>
    <property type="match status" value="1"/>
</dbReference>
<dbReference type="GO" id="GO:0003677">
    <property type="term" value="F:DNA binding"/>
    <property type="evidence" value="ECO:0007669"/>
    <property type="project" value="InterPro"/>
</dbReference>
<keyword evidence="1" id="KW-0547">Nucleotide-binding</keyword>
<dbReference type="InterPro" id="IPR001650">
    <property type="entry name" value="Helicase_C-like"/>
</dbReference>
<organism evidence="7 8">
    <name type="scientific">Bacteroides thetaiotaomicron</name>
    <dbReference type="NCBI Taxonomy" id="818"/>
    <lineage>
        <taxon>Bacteria</taxon>
        <taxon>Pseudomonadati</taxon>
        <taxon>Bacteroidota</taxon>
        <taxon>Bacteroidia</taxon>
        <taxon>Bacteroidales</taxon>
        <taxon>Bacteroidaceae</taxon>
        <taxon>Bacteroides</taxon>
    </lineage>
</organism>
<dbReference type="GO" id="GO:0016787">
    <property type="term" value="F:hydrolase activity"/>
    <property type="evidence" value="ECO:0007669"/>
    <property type="project" value="UniProtKB-KW"/>
</dbReference>
<evidence type="ECO:0000256" key="1">
    <source>
        <dbReference type="ARBA" id="ARBA00022741"/>
    </source>
</evidence>
<dbReference type="GO" id="GO:0004386">
    <property type="term" value="F:helicase activity"/>
    <property type="evidence" value="ECO:0007669"/>
    <property type="project" value="UniProtKB-KW"/>
</dbReference>
<proteinExistence type="predicted"/>
<evidence type="ECO:0000313" key="7">
    <source>
        <dbReference type="EMBL" id="UYU69563.1"/>
    </source>
</evidence>
<dbReference type="PROSITE" id="PS51192">
    <property type="entry name" value="HELICASE_ATP_BIND_1"/>
    <property type="match status" value="1"/>
</dbReference>
<accession>A0AA46Z086</accession>
<name>A0AA46Z086_BACT4</name>
<dbReference type="EMBL" id="CP083681">
    <property type="protein sequence ID" value="UYU69563.1"/>
    <property type="molecule type" value="Genomic_DNA"/>
</dbReference>
<dbReference type="Pfam" id="PF04851">
    <property type="entry name" value="ResIII"/>
    <property type="match status" value="1"/>
</dbReference>
<gene>
    <name evidence="7" type="ORF">KQP59_14835</name>
</gene>
<dbReference type="Gene3D" id="3.30.870.10">
    <property type="entry name" value="Endonuclease Chain A"/>
    <property type="match status" value="1"/>
</dbReference>
<dbReference type="InterPro" id="IPR014001">
    <property type="entry name" value="Helicase_ATP-bd"/>
</dbReference>
<feature type="domain" description="Helicase C-terminal" evidence="6">
    <location>
        <begin position="568"/>
        <end position="744"/>
    </location>
</feature>
<keyword evidence="2" id="KW-0378">Hydrolase</keyword>
<evidence type="ECO:0000259" key="6">
    <source>
        <dbReference type="PROSITE" id="PS51194"/>
    </source>
</evidence>
<sequence length="755" mass="86632">MLKSDVIWPNSRRFKSRTEWEPLGFFSEALCNSTQFDLKLGFFSSSAINVLADGFAAFLYNGGKMRMIINDILSTEDKRAIIVADSCDDVDYFNLQDLGGMSDTLSKRNQHFFECLAWLIRHNRIEIKVVVPKAGEGIAHSKCGVFFDGLNRVAFDGSCNFSKTALIANIESITAFCDWDGQSDVCRIKDVVDDFERTFSGNDESVTYLDTDHIRTHITDTYKNKDIQELLADEAQLINDRLENDLPKTVTAFLGRAKNKVKSIIERIHQNEIQRGKEAAPRFPYSQGPREYQQLAFENWKANKQKGLFAMATGTGKTITSLNCLLEIYKRCGYYKAIILVPTITLVGQWEEECKKFNFKNVIRVCSKNSKWEEQIETITLSERLKGSDNNLSYIIISTYASFIKDKVFKSLSVFPKTKLLLIADEAHNMGSRRMLNILDGIPYLRRIGLSATPERQFEEEANQTLYHFFGAENGFTYEYSMQEAIDKGVLCRYYYYPHVVRLTMSEMEEYMRISVQLAKFFNNNHFADSNEILTALLLKRKRIIHKAENKLEVFRNILEQRFQEKGNLKYTLVYVPEGLKPDTADADVYDDTDQLQDDDYSEKLINEYTAVVSGIDSKVTVRKFTSGIKEREELLKGFADGDIEVLTSMKCLDEGVDVPRSELAIFCASTGNPRQFIQRRGRILRKHPDKHMAVIHDLVVVPEVNIGEGSYAMERSLMATELRRVRNFSLLSENSDDTINELEDIMNYYNLSLF</sequence>
<keyword evidence="3 7" id="KW-0347">Helicase</keyword>
<feature type="domain" description="Helicase ATP-binding" evidence="5">
    <location>
        <begin position="298"/>
        <end position="472"/>
    </location>
</feature>
<dbReference type="Proteomes" id="UP001156216">
    <property type="component" value="Chromosome"/>
</dbReference>
<evidence type="ECO:0000313" key="8">
    <source>
        <dbReference type="Proteomes" id="UP001156216"/>
    </source>
</evidence>
<dbReference type="SMART" id="SM00490">
    <property type="entry name" value="HELICc"/>
    <property type="match status" value="1"/>
</dbReference>
<evidence type="ECO:0000256" key="2">
    <source>
        <dbReference type="ARBA" id="ARBA00022801"/>
    </source>
</evidence>
<dbReference type="GO" id="GO:0005524">
    <property type="term" value="F:ATP binding"/>
    <property type="evidence" value="ECO:0007669"/>
    <property type="project" value="UniProtKB-KW"/>
</dbReference>
<evidence type="ECO:0000256" key="4">
    <source>
        <dbReference type="ARBA" id="ARBA00022840"/>
    </source>
</evidence>
<dbReference type="RefSeq" id="WP_008760269.1">
    <property type="nucleotide sequence ID" value="NZ_CP083681.1"/>
</dbReference>
<dbReference type="Pfam" id="PF00271">
    <property type="entry name" value="Helicase_C"/>
    <property type="match status" value="1"/>
</dbReference>
<protein>
    <submittedName>
        <fullName evidence="7">DEAD/DEAH box helicase family protein</fullName>
    </submittedName>
</protein>
<dbReference type="AlphaFoldDB" id="A0AA46Z086"/>
<dbReference type="InterPro" id="IPR006935">
    <property type="entry name" value="Helicase/UvrB_N"/>
</dbReference>
<dbReference type="InterPro" id="IPR027417">
    <property type="entry name" value="P-loop_NTPase"/>
</dbReference>
<reference evidence="7" key="1">
    <citation type="submission" date="2021-06" db="EMBL/GenBank/DDBJ databases">
        <title>Interrogation of the integrated mobile genetic elements in gut-associated Bacteroides with a consensus prediction approach.</title>
        <authorList>
            <person name="Campbell D.E."/>
            <person name="Leigh J.R."/>
            <person name="Kim T."/>
            <person name="England W."/>
            <person name="Whitaker R.J."/>
            <person name="Degnan P.H."/>
        </authorList>
    </citation>
    <scope>NUCLEOTIDE SEQUENCE</scope>
    <source>
        <strain evidence="7">VPI-BTDOT2</strain>
    </source>
</reference>
<dbReference type="PANTHER" id="PTHR11274">
    <property type="entry name" value="RAD25/XP-B DNA REPAIR HELICASE"/>
    <property type="match status" value="1"/>
</dbReference>
<dbReference type="Gene3D" id="3.40.50.300">
    <property type="entry name" value="P-loop containing nucleotide triphosphate hydrolases"/>
    <property type="match status" value="2"/>
</dbReference>
<evidence type="ECO:0000256" key="3">
    <source>
        <dbReference type="ARBA" id="ARBA00022806"/>
    </source>
</evidence>
<dbReference type="CDD" id="cd17926">
    <property type="entry name" value="DEXHc_RE"/>
    <property type="match status" value="1"/>
</dbReference>
<dbReference type="SMART" id="SM00487">
    <property type="entry name" value="DEXDc"/>
    <property type="match status" value="1"/>
</dbReference>
<dbReference type="SUPFAM" id="SSF52540">
    <property type="entry name" value="P-loop containing nucleoside triphosphate hydrolases"/>
    <property type="match status" value="2"/>
</dbReference>